<feature type="region of interest" description="Disordered" evidence="11">
    <location>
        <begin position="48"/>
        <end position="81"/>
    </location>
</feature>
<comment type="caution">
    <text evidence="13">The sequence shown here is derived from an EMBL/GenBank/DDBJ whole genome shotgun (WGS) entry which is preliminary data.</text>
</comment>
<sequence>MQRFFLLYFYLLATALAVWPFEQEENTLGATPSTPWWEGIFGAATSTSAQSSSTESQQTSPTSSAAQAVTTSSSSSSSSSQPWYAGIFGALTSSSQASSTSAPSATSQTGRGASQSASVTSSRSSTSSQGGIEGWLGGLYGSSSSRGSSSQAQSTDETQTNSDGDGVANPYSPVNITCPETALVRKADGLSDNEKNYVEAKQEQTNKFLISFLNNRANLSDFDAESFINENSDEHNITIGLAFSGGGYRAMLAGAGSVLALDDRFEDSNTNALGGLLQSSTYLVGLSGGSWLVGTLVLNNWISVENILNGSSQIWDLETSILDPNAGDLVSIAKFYTGVGTSIVSKNRAGFNTSVTDIWGRALSHQLLDDSSGGANLTWSSVRNLTSFEDYSMPFPILVADGKTIQAEVINPNTTFVVEISPFELGNFDALNGFVNTEYLGSSIQDGDAHQCVRNYDNAGFVMGTSSSVFNSVFSQLNNYDVSTILRPIFDQLMNEVSDSKDDVAIYDPNPFYEWSDAQIDKAVNNNTLSLVDGGDNGQNVPFYPLIQPDRNVDVIFAFDNSADTKENWPNGTSFVDTYKWQFSDQGKGTPFPYVPTVDTYLKDDLKEKPLFFGCNASDLSDIVKFHDKKDLNETDVPLVVYISNHHESYLSNFSTFKLAYDNAEKTGTIRNGYEVVSRGNLTEDSNWATCVGCAIIRRQQERLGEQPSEECAKCFQEYCWTGTAEDAPQVSAFTGSNGSSNSTNSSNSTGAHSSTSSTSAHNSTSSAISSSTQRNNSSIAGESRTGSTQATTTPSTVTTSTRGGGINIIGWGSPANSGGNSSSAYSNSNNNAYSYPTETETSSAPTSAPLITSAAPTSSSTTTFAGPTTTGSTTPYTGHGIKAASSLSFFIVAMHMCMSYLVAFL</sequence>
<keyword evidence="3 10" id="KW-0732">Signal</keyword>
<dbReference type="PANTHER" id="PTHR10728">
    <property type="entry name" value="CYTOSOLIC PHOSPHOLIPASE A2"/>
    <property type="match status" value="1"/>
</dbReference>
<dbReference type="GO" id="GO:0005829">
    <property type="term" value="C:cytosol"/>
    <property type="evidence" value="ECO:0007669"/>
    <property type="project" value="TreeGrafter"/>
</dbReference>
<evidence type="ECO:0000256" key="6">
    <source>
        <dbReference type="ARBA" id="ARBA00023098"/>
    </source>
</evidence>
<evidence type="ECO:0000259" key="12">
    <source>
        <dbReference type="PROSITE" id="PS51210"/>
    </source>
</evidence>
<name>A0AAD5FZN2_9ASCO</name>
<evidence type="ECO:0000256" key="3">
    <source>
        <dbReference type="ARBA" id="ARBA00022729"/>
    </source>
</evidence>
<keyword evidence="6 9" id="KW-0443">Lipid metabolism</keyword>
<evidence type="ECO:0000256" key="10">
    <source>
        <dbReference type="RuleBase" id="RU362103"/>
    </source>
</evidence>
<dbReference type="PANTHER" id="PTHR10728:SF33">
    <property type="entry name" value="LYSOPHOSPHOLIPASE 1-RELATED"/>
    <property type="match status" value="1"/>
</dbReference>
<dbReference type="Proteomes" id="UP001204833">
    <property type="component" value="Unassembled WGS sequence"/>
</dbReference>
<protein>
    <recommendedName>
        <fullName evidence="2 10">Lysophospholipase</fullName>
        <ecNumber evidence="2 10">3.1.1.5</ecNumber>
    </recommendedName>
</protein>
<dbReference type="InterPro" id="IPR002642">
    <property type="entry name" value="LysoPLipase_cat_dom"/>
</dbReference>
<feature type="compositionally biased region" description="Low complexity" evidence="11">
    <location>
        <begin position="98"/>
        <end position="130"/>
    </location>
</feature>
<dbReference type="GO" id="GO:0046475">
    <property type="term" value="P:glycerophospholipid catabolic process"/>
    <property type="evidence" value="ECO:0007669"/>
    <property type="project" value="TreeGrafter"/>
</dbReference>
<feature type="compositionally biased region" description="Polar residues" evidence="11">
    <location>
        <begin position="151"/>
        <end position="163"/>
    </location>
</feature>
<evidence type="ECO:0000256" key="5">
    <source>
        <dbReference type="ARBA" id="ARBA00022963"/>
    </source>
</evidence>
<dbReference type="GO" id="GO:0004622">
    <property type="term" value="F:phosphatidylcholine lysophospholipase activity"/>
    <property type="evidence" value="ECO:0007669"/>
    <property type="project" value="UniProtKB-EC"/>
</dbReference>
<dbReference type="GO" id="GO:0004623">
    <property type="term" value="F:phospholipase A2 activity"/>
    <property type="evidence" value="ECO:0007669"/>
    <property type="project" value="TreeGrafter"/>
</dbReference>
<keyword evidence="5 9" id="KW-0442">Lipid degradation</keyword>
<dbReference type="GO" id="GO:0005886">
    <property type="term" value="C:plasma membrane"/>
    <property type="evidence" value="ECO:0007669"/>
    <property type="project" value="TreeGrafter"/>
</dbReference>
<comment type="similarity">
    <text evidence="1 10">Belongs to the lysophospholipase family.</text>
</comment>
<feature type="compositionally biased region" description="Gly residues" evidence="11">
    <location>
        <begin position="131"/>
        <end position="140"/>
    </location>
</feature>
<dbReference type="FunFam" id="3.40.1090.10:FF:000010">
    <property type="entry name" value="Lysophospholipase"/>
    <property type="match status" value="1"/>
</dbReference>
<keyword evidence="7" id="KW-0325">Glycoprotein</keyword>
<evidence type="ECO:0000256" key="2">
    <source>
        <dbReference type="ARBA" id="ARBA00013274"/>
    </source>
</evidence>
<evidence type="ECO:0000256" key="1">
    <source>
        <dbReference type="ARBA" id="ARBA00008780"/>
    </source>
</evidence>
<feature type="region of interest" description="Disordered" evidence="11">
    <location>
        <begin position="731"/>
        <end position="813"/>
    </location>
</feature>
<proteinExistence type="inferred from homology"/>
<dbReference type="GO" id="GO:0005783">
    <property type="term" value="C:endoplasmic reticulum"/>
    <property type="evidence" value="ECO:0007669"/>
    <property type="project" value="TreeGrafter"/>
</dbReference>
<dbReference type="GO" id="GO:0005576">
    <property type="term" value="C:extracellular region"/>
    <property type="evidence" value="ECO:0007669"/>
    <property type="project" value="TreeGrafter"/>
</dbReference>
<dbReference type="EC" id="3.1.1.5" evidence="2 10"/>
<feature type="signal peptide" evidence="10">
    <location>
        <begin position="1"/>
        <end position="17"/>
    </location>
</feature>
<dbReference type="PROSITE" id="PS51210">
    <property type="entry name" value="PLA2C"/>
    <property type="match status" value="1"/>
</dbReference>
<reference evidence="13 14" key="1">
    <citation type="journal article" date="2022" name="DNA Res.">
        <title>Genome analysis of five recently described species of the CUG-Ser clade uncovers Candida theae as a new hybrid lineage with pathogenic potential in the Candida parapsilosis species complex.</title>
        <authorList>
            <person name="Mixao V."/>
            <person name="Del Olmo V."/>
            <person name="Hegedusova E."/>
            <person name="Saus E."/>
            <person name="Pryszcz L."/>
            <person name="Cillingova A."/>
            <person name="Nosek J."/>
            <person name="Gabaldon T."/>
        </authorList>
    </citation>
    <scope>NUCLEOTIDE SEQUENCE [LARGE SCALE GENOMIC DNA]</scope>
    <source>
        <strain evidence="13 14">CBS 12239</strain>
    </source>
</reference>
<dbReference type="EMBL" id="JAIHNG010000076">
    <property type="protein sequence ID" value="KAI5961475.1"/>
    <property type="molecule type" value="Genomic_DNA"/>
</dbReference>
<evidence type="ECO:0000313" key="14">
    <source>
        <dbReference type="Proteomes" id="UP001204833"/>
    </source>
</evidence>
<evidence type="ECO:0000256" key="9">
    <source>
        <dbReference type="PROSITE-ProRule" id="PRU00555"/>
    </source>
</evidence>
<feature type="region of interest" description="Disordered" evidence="11">
    <location>
        <begin position="98"/>
        <end position="174"/>
    </location>
</feature>
<keyword evidence="4 9" id="KW-0378">Hydrolase</keyword>
<feature type="compositionally biased region" description="Low complexity" evidence="11">
    <location>
        <begin position="141"/>
        <end position="150"/>
    </location>
</feature>
<gene>
    <name evidence="13" type="ORF">KGF57_001712</name>
</gene>
<comment type="function">
    <text evidence="8">Catalyzes the release of fatty acids from lysophospholipids. Phospholipase B may well contribute to pathogenicity by abetting the fungus in damaging and traversing host cell membranes, processes which likely increase the rapidity of disseminated infection.</text>
</comment>
<dbReference type="Gene3D" id="3.40.1090.10">
    <property type="entry name" value="Cytosolic phospholipase A2 catalytic domain"/>
    <property type="match status" value="1"/>
</dbReference>
<evidence type="ECO:0000256" key="4">
    <source>
        <dbReference type="ARBA" id="ARBA00022801"/>
    </source>
</evidence>
<feature type="compositionally biased region" description="Low complexity" evidence="11">
    <location>
        <begin position="732"/>
        <end position="802"/>
    </location>
</feature>
<dbReference type="RefSeq" id="XP_051609768.1">
    <property type="nucleotide sequence ID" value="XM_051750947.1"/>
</dbReference>
<feature type="chain" id="PRO_5041769374" description="Lysophospholipase" evidence="10">
    <location>
        <begin position="18"/>
        <end position="906"/>
    </location>
</feature>
<evidence type="ECO:0000256" key="8">
    <source>
        <dbReference type="ARBA" id="ARBA00059407"/>
    </source>
</evidence>
<dbReference type="Pfam" id="PF01735">
    <property type="entry name" value="PLA2_B"/>
    <property type="match status" value="1"/>
</dbReference>
<evidence type="ECO:0000313" key="13">
    <source>
        <dbReference type="EMBL" id="KAI5961475.1"/>
    </source>
</evidence>
<evidence type="ECO:0000256" key="7">
    <source>
        <dbReference type="ARBA" id="ARBA00023180"/>
    </source>
</evidence>
<comment type="catalytic activity">
    <reaction evidence="10">
        <text>a 1-acyl-sn-glycero-3-phosphocholine + H2O = sn-glycerol 3-phosphocholine + a fatty acid + H(+)</text>
        <dbReference type="Rhea" id="RHEA:15177"/>
        <dbReference type="ChEBI" id="CHEBI:15377"/>
        <dbReference type="ChEBI" id="CHEBI:15378"/>
        <dbReference type="ChEBI" id="CHEBI:16870"/>
        <dbReference type="ChEBI" id="CHEBI:28868"/>
        <dbReference type="ChEBI" id="CHEBI:58168"/>
        <dbReference type="EC" id="3.1.1.5"/>
    </reaction>
</comment>
<keyword evidence="14" id="KW-1185">Reference proteome</keyword>
<dbReference type="AlphaFoldDB" id="A0AAD5FZN2"/>
<dbReference type="SMART" id="SM00022">
    <property type="entry name" value="PLAc"/>
    <property type="match status" value="1"/>
</dbReference>
<dbReference type="InterPro" id="IPR016035">
    <property type="entry name" value="Acyl_Trfase/lysoPLipase"/>
</dbReference>
<organism evidence="13 14">
    <name type="scientific">Candida theae</name>
    <dbReference type="NCBI Taxonomy" id="1198502"/>
    <lineage>
        <taxon>Eukaryota</taxon>
        <taxon>Fungi</taxon>
        <taxon>Dikarya</taxon>
        <taxon>Ascomycota</taxon>
        <taxon>Saccharomycotina</taxon>
        <taxon>Pichiomycetes</taxon>
        <taxon>Debaryomycetaceae</taxon>
        <taxon>Candida/Lodderomyces clade</taxon>
        <taxon>Candida</taxon>
    </lineage>
</organism>
<accession>A0AAD5FZN2</accession>
<dbReference type="SUPFAM" id="SSF52151">
    <property type="entry name" value="FabD/lysophospholipase-like"/>
    <property type="match status" value="1"/>
</dbReference>
<feature type="region of interest" description="Disordered" evidence="11">
    <location>
        <begin position="835"/>
        <end position="878"/>
    </location>
</feature>
<feature type="domain" description="PLA2c" evidence="12">
    <location>
        <begin position="177"/>
        <end position="726"/>
    </location>
</feature>
<dbReference type="GeneID" id="76149771"/>
<evidence type="ECO:0000256" key="11">
    <source>
        <dbReference type="SAM" id="MobiDB-lite"/>
    </source>
</evidence>